<sequence>MCAVCFAGLFAMEKQTGMAKVVGATPLGRQVTVRAKLRVATLASGALTLFSVLPRFWVVLRDYGLGAFLAPSYSMTQYDGMIDIPLFFMLLLFVGARFVAIRALCGGVLALSQKLGNLFSALFAGSILAGLPLLLSLSGMQAAKWASVYPAFHAAALFTSPGGAVAALLLLLALCGAIWLCDAYLYDNFASAQ</sequence>
<feature type="transmembrane region" description="Helical" evidence="1">
    <location>
        <begin position="121"/>
        <end position="143"/>
    </location>
</feature>
<keyword evidence="1" id="KW-0472">Membrane</keyword>
<comment type="caution">
    <text evidence="2">The sequence shown here is derived from an EMBL/GenBank/DDBJ whole genome shotgun (WGS) entry which is preliminary data.</text>
</comment>
<reference evidence="2" key="1">
    <citation type="submission" date="2019-08" db="EMBL/GenBank/DDBJ databases">
        <authorList>
            <person name="Kucharzyk K."/>
            <person name="Murdoch R.W."/>
            <person name="Higgins S."/>
            <person name="Loffler F."/>
        </authorList>
    </citation>
    <scope>NUCLEOTIDE SEQUENCE</scope>
</reference>
<accession>A0A645GYN0</accession>
<organism evidence="2">
    <name type="scientific">bioreactor metagenome</name>
    <dbReference type="NCBI Taxonomy" id="1076179"/>
    <lineage>
        <taxon>unclassified sequences</taxon>
        <taxon>metagenomes</taxon>
        <taxon>ecological metagenomes</taxon>
    </lineage>
</organism>
<evidence type="ECO:0000256" key="1">
    <source>
        <dbReference type="SAM" id="Phobius"/>
    </source>
</evidence>
<dbReference type="AlphaFoldDB" id="A0A645GYN0"/>
<protein>
    <submittedName>
        <fullName evidence="2">Uncharacterized protein</fullName>
    </submittedName>
</protein>
<name>A0A645GYN0_9ZZZZ</name>
<dbReference type="EMBL" id="VSSQ01083670">
    <property type="protein sequence ID" value="MPN31925.1"/>
    <property type="molecule type" value="Genomic_DNA"/>
</dbReference>
<feature type="transmembrane region" description="Helical" evidence="1">
    <location>
        <begin position="39"/>
        <end position="60"/>
    </location>
</feature>
<proteinExistence type="predicted"/>
<keyword evidence="1" id="KW-0812">Transmembrane</keyword>
<gene>
    <name evidence="2" type="ORF">SDC9_179400</name>
</gene>
<feature type="transmembrane region" description="Helical" evidence="1">
    <location>
        <begin position="80"/>
        <end position="100"/>
    </location>
</feature>
<keyword evidence="1" id="KW-1133">Transmembrane helix</keyword>
<evidence type="ECO:0000313" key="2">
    <source>
        <dbReference type="EMBL" id="MPN31925.1"/>
    </source>
</evidence>
<feature type="transmembrane region" description="Helical" evidence="1">
    <location>
        <begin position="163"/>
        <end position="186"/>
    </location>
</feature>